<protein>
    <submittedName>
        <fullName evidence="2">Uncharacterized protein</fullName>
    </submittedName>
</protein>
<reference evidence="2" key="1">
    <citation type="submission" date="2018-02" db="EMBL/GenBank/DDBJ databases">
        <authorList>
            <person name="Cohen D.B."/>
            <person name="Kent A.D."/>
        </authorList>
    </citation>
    <scope>NUCLEOTIDE SEQUENCE</scope>
</reference>
<gene>
    <name evidence="2" type="ORF">FSB_LOCUS18061</name>
</gene>
<dbReference type="GO" id="GO:0015031">
    <property type="term" value="P:protein transport"/>
    <property type="evidence" value="ECO:0007669"/>
    <property type="project" value="InterPro"/>
</dbReference>
<name>A0A2N9FTA3_FAGSY</name>
<dbReference type="PANTHER" id="PTHR46856:SF1">
    <property type="entry name" value="PX DOMAIN-CONTAINING PROTEIN EREL1-RELATED"/>
    <property type="match status" value="1"/>
</dbReference>
<dbReference type="PANTHER" id="PTHR46856">
    <property type="entry name" value="PX DOMAIN-CONTAINING PROTEIN EREL1-RELATED"/>
    <property type="match status" value="1"/>
</dbReference>
<proteinExistence type="predicted"/>
<dbReference type="InterPro" id="IPR044588">
    <property type="entry name" value="EREX-like"/>
</dbReference>
<evidence type="ECO:0000313" key="2">
    <source>
        <dbReference type="EMBL" id="SPC90179.1"/>
    </source>
</evidence>
<feature type="compositionally biased region" description="Basic and acidic residues" evidence="1">
    <location>
        <begin position="1"/>
        <end position="10"/>
    </location>
</feature>
<organism evidence="2">
    <name type="scientific">Fagus sylvatica</name>
    <name type="common">Beechnut</name>
    <dbReference type="NCBI Taxonomy" id="28930"/>
    <lineage>
        <taxon>Eukaryota</taxon>
        <taxon>Viridiplantae</taxon>
        <taxon>Streptophyta</taxon>
        <taxon>Embryophyta</taxon>
        <taxon>Tracheophyta</taxon>
        <taxon>Spermatophyta</taxon>
        <taxon>Magnoliopsida</taxon>
        <taxon>eudicotyledons</taxon>
        <taxon>Gunneridae</taxon>
        <taxon>Pentapetalae</taxon>
        <taxon>rosids</taxon>
        <taxon>fabids</taxon>
        <taxon>Fagales</taxon>
        <taxon>Fagaceae</taxon>
        <taxon>Fagus</taxon>
    </lineage>
</organism>
<feature type="region of interest" description="Disordered" evidence="1">
    <location>
        <begin position="1"/>
        <end position="21"/>
    </location>
</feature>
<dbReference type="EMBL" id="OIVN01001125">
    <property type="protein sequence ID" value="SPC90179.1"/>
    <property type="molecule type" value="Genomic_DNA"/>
</dbReference>
<sequence>MTLLRHRDPTLTHPATGKQSKLDSICSLASPPARSSNGGTLTSLCSSHLCPRTPTAMPPDTKNAGSKSIMSKIHEAIHLTLAAKKCTDEAGNAHNVHSSSLGVASAQRMAQLLTENNETTASGVGVDETHDNNDSTSLDDELRKMLADIFVDNARLRKQVNSVTRHALRVDIMSKKEDKEAASRLSFAITPSKAIA</sequence>
<accession>A0A2N9FTA3</accession>
<evidence type="ECO:0000256" key="1">
    <source>
        <dbReference type="SAM" id="MobiDB-lite"/>
    </source>
</evidence>
<dbReference type="AlphaFoldDB" id="A0A2N9FTA3"/>